<evidence type="ECO:0000313" key="9">
    <source>
        <dbReference type="EMBL" id="CEJ82882.1"/>
    </source>
</evidence>
<dbReference type="GO" id="GO:0006406">
    <property type="term" value="P:mRNA export from nucleus"/>
    <property type="evidence" value="ECO:0007669"/>
    <property type="project" value="EnsemblFungi"/>
</dbReference>
<dbReference type="Proteomes" id="UP000039046">
    <property type="component" value="Unassembled WGS sequence"/>
</dbReference>
<protein>
    <submittedName>
        <fullName evidence="9">Putative Importin beta-3</fullName>
    </submittedName>
</protein>
<dbReference type="GO" id="GO:0005737">
    <property type="term" value="C:cytoplasm"/>
    <property type="evidence" value="ECO:0007669"/>
    <property type="project" value="UniProtKB-SubCell"/>
</dbReference>
<dbReference type="OrthoDB" id="543373at2759"/>
<dbReference type="AlphaFoldDB" id="A0A0A1T9B6"/>
<keyword evidence="3" id="KW-0813">Transport</keyword>
<dbReference type="GO" id="GO:0060188">
    <property type="term" value="P:regulation of protein desumoylation"/>
    <property type="evidence" value="ECO:0007669"/>
    <property type="project" value="EnsemblFungi"/>
</dbReference>
<dbReference type="Gene3D" id="1.25.10.10">
    <property type="entry name" value="Leucine-rich Repeat Variant"/>
    <property type="match status" value="2"/>
</dbReference>
<keyword evidence="6" id="KW-0653">Protein transport</keyword>
<dbReference type="GO" id="GO:0061608">
    <property type="term" value="F:nuclear import signal receptor activity"/>
    <property type="evidence" value="ECO:0007669"/>
    <property type="project" value="EnsemblFungi"/>
</dbReference>
<evidence type="ECO:0000256" key="6">
    <source>
        <dbReference type="ARBA" id="ARBA00022927"/>
    </source>
</evidence>
<dbReference type="Pfam" id="PF18808">
    <property type="entry name" value="Importin_rep_4"/>
    <property type="match status" value="1"/>
</dbReference>
<dbReference type="GO" id="GO:0006606">
    <property type="term" value="P:protein import into nucleus"/>
    <property type="evidence" value="ECO:0007669"/>
    <property type="project" value="EnsemblFungi"/>
</dbReference>
<dbReference type="InterPro" id="IPR011989">
    <property type="entry name" value="ARM-like"/>
</dbReference>
<dbReference type="InterPro" id="IPR057672">
    <property type="entry name" value="TPR_IPO4/5"/>
</dbReference>
<dbReference type="Pfam" id="PF13513">
    <property type="entry name" value="HEAT_EZ"/>
    <property type="match status" value="1"/>
</dbReference>
<gene>
    <name evidence="9" type="ORF">VHEMI02925</name>
</gene>
<dbReference type="PROSITE" id="PS50166">
    <property type="entry name" value="IMPORTIN_B_NT"/>
    <property type="match status" value="1"/>
</dbReference>
<dbReference type="EMBL" id="CDHN01000001">
    <property type="protein sequence ID" value="CEJ82882.1"/>
    <property type="molecule type" value="Genomic_DNA"/>
</dbReference>
<dbReference type="GO" id="GO:0008139">
    <property type="term" value="F:nuclear localization sequence binding"/>
    <property type="evidence" value="ECO:0007669"/>
    <property type="project" value="EnsemblFungi"/>
</dbReference>
<dbReference type="Pfam" id="PF25780">
    <property type="entry name" value="TPR_IPO5"/>
    <property type="match status" value="1"/>
</dbReference>
<comment type="subcellular location">
    <subcellularLocation>
        <location evidence="2">Cytoplasm</location>
    </subcellularLocation>
    <subcellularLocation>
        <location evidence="1">Nucleus</location>
    </subcellularLocation>
</comment>
<dbReference type="InterPro" id="IPR001494">
    <property type="entry name" value="Importin-beta_N"/>
</dbReference>
<evidence type="ECO:0000313" key="10">
    <source>
        <dbReference type="Proteomes" id="UP000039046"/>
    </source>
</evidence>
<dbReference type="InterPro" id="IPR040122">
    <property type="entry name" value="Importin_beta"/>
</dbReference>
<evidence type="ECO:0000256" key="7">
    <source>
        <dbReference type="ARBA" id="ARBA00023242"/>
    </source>
</evidence>
<dbReference type="GO" id="GO:0007088">
    <property type="term" value="P:regulation of mitotic nuclear division"/>
    <property type="evidence" value="ECO:0007669"/>
    <property type="project" value="EnsemblFungi"/>
</dbReference>
<proteinExistence type="predicted"/>
<dbReference type="HOGENOM" id="CLU_003794_0_1_1"/>
<name>A0A0A1T9B6_9HYPO</name>
<evidence type="ECO:0000259" key="8">
    <source>
        <dbReference type="PROSITE" id="PS50166"/>
    </source>
</evidence>
<keyword evidence="10" id="KW-1185">Reference proteome</keyword>
<dbReference type="GO" id="GO:0031267">
    <property type="term" value="F:small GTPase binding"/>
    <property type="evidence" value="ECO:0007669"/>
    <property type="project" value="InterPro"/>
</dbReference>
<reference evidence="9 10" key="1">
    <citation type="journal article" date="2015" name="Genome Announc.">
        <title>Draft Genome Sequence and Gene Annotation of the Entomopathogenic Fungus Verticillium hemipterigenum.</title>
        <authorList>
            <person name="Horn F."/>
            <person name="Habel A."/>
            <person name="Scharf D.H."/>
            <person name="Dworschak J."/>
            <person name="Brakhage A.A."/>
            <person name="Guthke R."/>
            <person name="Hertweck C."/>
            <person name="Linde J."/>
        </authorList>
    </citation>
    <scope>NUCLEOTIDE SEQUENCE [LARGE SCALE GENOMIC DNA]</scope>
</reference>
<sequence>MSVLSAEIHAELSRLLLGLQSADNGVRSQAEEHLQNNWTSTRPEVLLMGLAEQIQVGGDSATRSYAAVIFRRIASKARKLDNGETSDLFLSIAKDQAVVIRQKLLETLGSETERSIRNKIGDAVAEVARQYTENKEDWPELLQALFQLAQAPEPDKRENSYRIFATTPGIISTKQDEAIIQVFQKGFRDDSVKVRLAAMDAFASFYGPLSTKTQAKFYQLIPDVLNILPPIKESGDSDDLSQALVALIDIAEYGAKMFRPLFSNLVQFCVSVIQDKNLEDIARQNALELMATFADKAPSMCKKDASYTNDMITQCLSLMTDIGADDDDASEWLESDDLDQDESNQNHVAGEQTMDRLANKLTGQTILAPTFNWLPQMMQSTEWRDRHAALMAISAISEGCRDQMVQELNQVLDLVIPALQHSHPRVRWAGCNALGQMSTDFAPNMQTEYYDRILKAIIPVLDSPEARVKSHAAAALVNFCEEADKAILEPYLDDLLTRLYHVLQSDKRYVQEQALSTIATIADAAEAAFSKYYDTLMPLLVNVLQNQSEKEYRLLRAKAMECATLIAIAVGKERLGQDAMTLVNLLANIQTGITDADDPQAQYLMHCWGRMCRVLGSDFVPFLESVMPPLLEVAMAKADIQLLEDDSQAESMQEKEGWDFVEIRGKLLGIRTSILEDKNMAIELLVVYAQVLEGAFAPFVANIMEKIALPGLAFFLHDPVRHMSARLVPQLLNSYKKAYGVGSPELTGLWNATAEKVIEVLSPEPVIETLAEMYQCFYESVEVVGKNCLTAEQMNSIMDAVQGTIEDYKGRVVERAQLAAGATAEDLEDTAEDTLIEIEEDQTLLADMNKAFHAIFKSHGSSFLPAWERLMTTYQSFLSSQDPTQRQWGLCIMDDVLEYCGADSVRYASYISQPLIDGCQSDSAAIRQAAAYGIGVAAHHGGAPWAQFLGNALPVLLQVTQVPDARNEDNVYATENACAAIAKILHFNNSSVGDATAVITQWLNTLPVTNDEEAAPYAYAYLAELIDKSTPVVLEQASKMFVHIAQALAAEALVGQTATRVATSTKAMLSAANVDPVPLLQQFPQAQQEIIMRYFS</sequence>
<dbReference type="STRING" id="1531966.A0A0A1T9B6"/>
<keyword evidence="4" id="KW-0963">Cytoplasm</keyword>
<keyword evidence="5" id="KW-0677">Repeat</keyword>
<organism evidence="9 10">
    <name type="scientific">[Torrubiella] hemipterigena</name>
    <dbReference type="NCBI Taxonomy" id="1531966"/>
    <lineage>
        <taxon>Eukaryota</taxon>
        <taxon>Fungi</taxon>
        <taxon>Dikarya</taxon>
        <taxon>Ascomycota</taxon>
        <taxon>Pezizomycotina</taxon>
        <taxon>Sordariomycetes</taxon>
        <taxon>Hypocreomycetidae</taxon>
        <taxon>Hypocreales</taxon>
        <taxon>Clavicipitaceae</taxon>
        <taxon>Clavicipitaceae incertae sedis</taxon>
        <taxon>'Torrubiella' clade</taxon>
    </lineage>
</organism>
<dbReference type="InterPro" id="IPR040928">
    <property type="entry name" value="Importin_rep_5"/>
</dbReference>
<dbReference type="SUPFAM" id="SSF48371">
    <property type="entry name" value="ARM repeat"/>
    <property type="match status" value="1"/>
</dbReference>
<evidence type="ECO:0000256" key="4">
    <source>
        <dbReference type="ARBA" id="ARBA00022490"/>
    </source>
</evidence>
<feature type="domain" description="Importin N-terminal" evidence="8">
    <location>
        <begin position="30"/>
        <end position="110"/>
    </location>
</feature>
<dbReference type="GO" id="GO:0034399">
    <property type="term" value="C:nuclear periphery"/>
    <property type="evidence" value="ECO:0007669"/>
    <property type="project" value="EnsemblFungi"/>
</dbReference>
<evidence type="ECO:0000256" key="1">
    <source>
        <dbReference type="ARBA" id="ARBA00004123"/>
    </source>
</evidence>
<dbReference type="Pfam" id="PF25574">
    <property type="entry name" value="TPR_IMB1"/>
    <property type="match status" value="1"/>
</dbReference>
<dbReference type="InterPro" id="IPR058584">
    <property type="entry name" value="IMB1_TNPO1-like_TPR"/>
</dbReference>
<evidence type="ECO:0000256" key="5">
    <source>
        <dbReference type="ARBA" id="ARBA00022737"/>
    </source>
</evidence>
<dbReference type="InterPro" id="IPR041389">
    <property type="entry name" value="Importin_rep_6"/>
</dbReference>
<keyword evidence="7" id="KW-0539">Nucleus</keyword>
<accession>A0A0A1T9B6</accession>
<dbReference type="PANTHER" id="PTHR10527">
    <property type="entry name" value="IMPORTIN BETA"/>
    <property type="match status" value="1"/>
</dbReference>
<dbReference type="Pfam" id="PF18829">
    <property type="entry name" value="Importin_rep_6"/>
    <property type="match status" value="1"/>
</dbReference>
<dbReference type="Pfam" id="PF18816">
    <property type="entry name" value="Importin_rep_5"/>
    <property type="match status" value="1"/>
</dbReference>
<dbReference type="InterPro" id="IPR041653">
    <property type="entry name" value="Importin_rep_4"/>
</dbReference>
<dbReference type="InterPro" id="IPR016024">
    <property type="entry name" value="ARM-type_fold"/>
</dbReference>
<evidence type="ECO:0000256" key="3">
    <source>
        <dbReference type="ARBA" id="ARBA00022448"/>
    </source>
</evidence>
<evidence type="ECO:0000256" key="2">
    <source>
        <dbReference type="ARBA" id="ARBA00004496"/>
    </source>
</evidence>